<accession>A0A1C3WKN1</accession>
<dbReference type="PANTHER" id="PTHR32309">
    <property type="entry name" value="TYROSINE-PROTEIN KINASE"/>
    <property type="match status" value="1"/>
</dbReference>
<dbReference type="OrthoDB" id="8404455at2"/>
<sequence>MSENKARLGFYPDDAEAFEVSRRPHRRVASDREDNIPSAASHLRAANSDDPRDAELRAILRRMLRGDPYPVSGRKAFVEEGAQQAQSLTEHISSILSHRYIDEPVSHPSSEADVDLLEFVPDLLDGGTGLPAQTATPVSREQIPPLRPWTFGVGSIGFVIAASLAGAAIPTMLAPPPLYMSQTVLHVEGKEGRARQALLDVAAKRAVAPSALSDVVARLKLDRDPEFTGSRAGALGVAVELLSGNGNASDAPSRAQAALRKGVAVSVDGSAGLLRLAVTTGDPVRSAEIANRLAVATTHDAAVAQAAGTPAVGDMAADNSRKELERASAALAGFKAQYGEDRIAAALALQEQRQQLDGDIKAAGLAVRSAKARVSAVKSATPASVLGGALPGDLASAALDDLRSRYNAAKAQLTQLSTQLGPRHPRLLAQQATVDDLTASIRSQLQRLVVSSDAALKTALEDQQALSARMTALSQKSVDIDVVRLAQLQDAVAAAQSRYEADQQNPVIAPPEAGAPLTVVSQAVAAAAPLDDGLVGNQAIGFLGGLCLALCLVFLRKWLTGAAPTEDDTVVDATTALQQDIELEFPSTHDAPDEPVATPMPEMGSQPAGADEWTRVRQELAFLRAKVQTYAAHRHVGRG</sequence>
<organism evidence="2 3">
    <name type="scientific">Rhizobium lusitanum</name>
    <dbReference type="NCBI Taxonomy" id="293958"/>
    <lineage>
        <taxon>Bacteria</taxon>
        <taxon>Pseudomonadati</taxon>
        <taxon>Pseudomonadota</taxon>
        <taxon>Alphaproteobacteria</taxon>
        <taxon>Hyphomicrobiales</taxon>
        <taxon>Rhizobiaceae</taxon>
        <taxon>Rhizobium/Agrobacterium group</taxon>
        <taxon>Rhizobium</taxon>
    </lineage>
</organism>
<dbReference type="RefSeq" id="WP_092575037.1">
    <property type="nucleotide sequence ID" value="NZ_FMAF01000013.1"/>
</dbReference>
<feature type="region of interest" description="Disordered" evidence="1">
    <location>
        <begin position="586"/>
        <end position="608"/>
    </location>
</feature>
<dbReference type="InterPro" id="IPR050445">
    <property type="entry name" value="Bact_polysacc_biosynth/exp"/>
</dbReference>
<dbReference type="Proteomes" id="UP000199205">
    <property type="component" value="Unassembled WGS sequence"/>
</dbReference>
<evidence type="ECO:0000313" key="2">
    <source>
        <dbReference type="EMBL" id="SCB40519.1"/>
    </source>
</evidence>
<gene>
    <name evidence="2" type="ORF">GA0061101_1132</name>
</gene>
<dbReference type="EMBL" id="FMAF01000013">
    <property type="protein sequence ID" value="SCB40519.1"/>
    <property type="molecule type" value="Genomic_DNA"/>
</dbReference>
<name>A0A1C3WKN1_9HYPH</name>
<reference evidence="2 3" key="1">
    <citation type="submission" date="2016-08" db="EMBL/GenBank/DDBJ databases">
        <authorList>
            <person name="Seilhamer J.J."/>
        </authorList>
    </citation>
    <scope>NUCLEOTIDE SEQUENCE [LARGE SCALE GENOMIC DNA]</scope>
    <source>
        <strain evidence="2 3">P1-7</strain>
    </source>
</reference>
<dbReference type="PANTHER" id="PTHR32309:SF31">
    <property type="entry name" value="CAPSULAR EXOPOLYSACCHARIDE FAMILY"/>
    <property type="match status" value="1"/>
</dbReference>
<proteinExistence type="predicted"/>
<evidence type="ECO:0000256" key="1">
    <source>
        <dbReference type="SAM" id="MobiDB-lite"/>
    </source>
</evidence>
<evidence type="ECO:0000313" key="3">
    <source>
        <dbReference type="Proteomes" id="UP000199205"/>
    </source>
</evidence>
<protein>
    <submittedName>
        <fullName evidence="2">Uncharacterized protein involved in exopolysaccharide biosynthesis</fullName>
    </submittedName>
</protein>
<feature type="region of interest" description="Disordered" evidence="1">
    <location>
        <begin position="22"/>
        <end position="51"/>
    </location>
</feature>
<dbReference type="AlphaFoldDB" id="A0A1C3WKN1"/>